<dbReference type="AlphaFoldDB" id="A0A344UPU3"/>
<accession>A0A344UPU3</accession>
<sequence>MTEVRFASTELVHMDRNTYMWVDLMHFSVDPGATDHQILTALMDAHEYHTMYIFGDGEFAEDPPVHASWAVKDLDTTMFRPTDAASAQGIILAWANWTEDERHYTQSRETMSRLNSEVLAYLRPGDVYEFHPPEGEEAMYGCGWILGQGGFHEFVVIDRDSSSLHVIVASDD</sequence>
<dbReference type="EMBL" id="CP025198">
    <property type="protein sequence ID" value="AXE37291.1"/>
    <property type="molecule type" value="Genomic_DNA"/>
</dbReference>
<dbReference type="OrthoDB" id="4541031at2"/>
<keyword evidence="2" id="KW-1185">Reference proteome</keyword>
<evidence type="ECO:0000313" key="1">
    <source>
        <dbReference type="EMBL" id="AXE37291.1"/>
    </source>
</evidence>
<protein>
    <submittedName>
        <fullName evidence="1">Uncharacterized protein</fullName>
    </submittedName>
</protein>
<name>A0A344UPU3_9ACTN</name>
<dbReference type="KEGG" id="acij:JS278_00094"/>
<dbReference type="Proteomes" id="UP000251995">
    <property type="component" value="Chromosome"/>
</dbReference>
<evidence type="ECO:0000313" key="2">
    <source>
        <dbReference type="Proteomes" id="UP000251995"/>
    </source>
</evidence>
<reference evidence="1 2" key="1">
    <citation type="submission" date="2017-12" db="EMBL/GenBank/DDBJ databases">
        <title>The whole genome sequence of the Acidipropionibacterium virtanenii sp. nov. type strain JS278.</title>
        <authorList>
            <person name="Laine P."/>
            <person name="Deptula P."/>
            <person name="Varmanen P."/>
            <person name="Auvinen P."/>
        </authorList>
    </citation>
    <scope>NUCLEOTIDE SEQUENCE [LARGE SCALE GENOMIC DNA]</scope>
    <source>
        <strain evidence="1 2">JS278</strain>
    </source>
</reference>
<gene>
    <name evidence="1" type="ORF">JS278_00094</name>
</gene>
<organism evidence="1 2">
    <name type="scientific">Acidipropionibacterium virtanenii</name>
    <dbReference type="NCBI Taxonomy" id="2057246"/>
    <lineage>
        <taxon>Bacteria</taxon>
        <taxon>Bacillati</taxon>
        <taxon>Actinomycetota</taxon>
        <taxon>Actinomycetes</taxon>
        <taxon>Propionibacteriales</taxon>
        <taxon>Propionibacteriaceae</taxon>
        <taxon>Acidipropionibacterium</taxon>
    </lineage>
</organism>
<dbReference type="RefSeq" id="WP_147243098.1">
    <property type="nucleotide sequence ID" value="NZ_CP025198.1"/>
</dbReference>
<proteinExistence type="predicted"/>